<sequence>MSYDLMVFDPVKAPVDKASIMRWYGEQTKWSEDHTYSDIKVSSEQLQRFYEELVLTFPSMNVDDDVFEAMEEAGTDNRLTEYSLGKEVIYAAFAWSVAEEAYNMMRELARKHNVGFFDVSGSDGKIIRP</sequence>
<dbReference type="EMBL" id="QGTZ01000004">
    <property type="protein sequence ID" value="PWW41950.1"/>
    <property type="molecule type" value="Genomic_DNA"/>
</dbReference>
<dbReference type="RefSeq" id="WP_109999052.1">
    <property type="nucleotide sequence ID" value="NZ_QGTZ01000004.1"/>
</dbReference>
<accession>A0A855XZ35</accession>
<evidence type="ECO:0000313" key="2">
    <source>
        <dbReference type="Proteomes" id="UP000247078"/>
    </source>
</evidence>
<comment type="caution">
    <text evidence="1">The sequence shown here is derived from an EMBL/GenBank/DDBJ whole genome shotgun (WGS) entry which is preliminary data.</text>
</comment>
<dbReference type="AlphaFoldDB" id="A0A855XZ35"/>
<dbReference type="Proteomes" id="UP000247078">
    <property type="component" value="Unassembled WGS sequence"/>
</dbReference>
<evidence type="ECO:0000313" key="1">
    <source>
        <dbReference type="EMBL" id="PWW41950.1"/>
    </source>
</evidence>
<reference evidence="1 2" key="1">
    <citation type="submission" date="2018-05" db="EMBL/GenBank/DDBJ databases">
        <title>Freshwater and sediment microbial communities from various areas in North America, analyzing microbe dynamics in response to fracking.</title>
        <authorList>
            <person name="Lamendella R."/>
        </authorList>
    </citation>
    <scope>NUCLEOTIDE SEQUENCE [LARGE SCALE GENOMIC DNA]</scope>
    <source>
        <strain evidence="1 2">DB-3</strain>
    </source>
</reference>
<gene>
    <name evidence="1" type="ORF">DET56_1042</name>
</gene>
<name>A0A855XZ35_9BACL</name>
<proteinExistence type="predicted"/>
<protein>
    <submittedName>
        <fullName evidence="1">Uncharacterized protein</fullName>
    </submittedName>
</protein>
<organism evidence="1 2">
    <name type="scientific">Paenibacillus pabuli</name>
    <dbReference type="NCBI Taxonomy" id="1472"/>
    <lineage>
        <taxon>Bacteria</taxon>
        <taxon>Bacillati</taxon>
        <taxon>Bacillota</taxon>
        <taxon>Bacilli</taxon>
        <taxon>Bacillales</taxon>
        <taxon>Paenibacillaceae</taxon>
        <taxon>Paenibacillus</taxon>
    </lineage>
</organism>